<dbReference type="AlphaFoldDB" id="A0A1T4WH38"/>
<evidence type="ECO:0000313" key="1">
    <source>
        <dbReference type="EMBL" id="SKA76602.1"/>
    </source>
</evidence>
<dbReference type="Gene3D" id="2.60.120.260">
    <property type="entry name" value="Galactose-binding domain-like"/>
    <property type="match status" value="1"/>
</dbReference>
<organism evidence="1 2">
    <name type="scientific">Caloramator quimbayensis</name>
    <dbReference type="NCBI Taxonomy" id="1147123"/>
    <lineage>
        <taxon>Bacteria</taxon>
        <taxon>Bacillati</taxon>
        <taxon>Bacillota</taxon>
        <taxon>Clostridia</taxon>
        <taxon>Eubacteriales</taxon>
        <taxon>Clostridiaceae</taxon>
        <taxon>Caloramator</taxon>
    </lineage>
</organism>
<proteinExistence type="predicted"/>
<dbReference type="STRING" id="1147123.SAMN05443428_101226"/>
<dbReference type="EMBL" id="FUYH01000001">
    <property type="protein sequence ID" value="SKA76602.1"/>
    <property type="molecule type" value="Genomic_DNA"/>
</dbReference>
<keyword evidence="2" id="KW-1185">Reference proteome</keyword>
<name>A0A1T4WH38_9CLOT</name>
<sequence>MKFKPQYKEWYKREFNGWQQNYGIMSWQKGANIEFVSNKTFAIGFLKHAWSGKVAIFKDNKLMDILDLYSQNMQIDFKYDVKNIDNKEHTYKIEVLGEKNNQSKGIEVWIDCIYEY</sequence>
<reference evidence="2" key="1">
    <citation type="submission" date="2017-02" db="EMBL/GenBank/DDBJ databases">
        <authorList>
            <person name="Varghese N."/>
            <person name="Submissions S."/>
        </authorList>
    </citation>
    <scope>NUCLEOTIDE SEQUENCE [LARGE SCALE GENOMIC DNA]</scope>
    <source>
        <strain evidence="2">USBA 833</strain>
    </source>
</reference>
<evidence type="ECO:0000313" key="2">
    <source>
        <dbReference type="Proteomes" id="UP000190105"/>
    </source>
</evidence>
<gene>
    <name evidence="1" type="ORF">SAMN05443428_101226</name>
</gene>
<accession>A0A1T4WH38</accession>
<dbReference type="Proteomes" id="UP000190105">
    <property type="component" value="Unassembled WGS sequence"/>
</dbReference>
<protein>
    <submittedName>
        <fullName evidence="1">Uncharacterized protein</fullName>
    </submittedName>
</protein>